<feature type="coiled-coil region" evidence="10">
    <location>
        <begin position="520"/>
        <end position="665"/>
    </location>
</feature>
<feature type="compositionally biased region" description="Basic and acidic residues" evidence="11">
    <location>
        <begin position="1449"/>
        <end position="1458"/>
    </location>
</feature>
<comment type="catalytic activity">
    <reaction evidence="8">
        <text>L-seryl-[protein] + ATP = O-phospho-L-seryl-[protein] + ADP + H(+)</text>
        <dbReference type="Rhea" id="RHEA:17989"/>
        <dbReference type="Rhea" id="RHEA-COMP:9863"/>
        <dbReference type="Rhea" id="RHEA-COMP:11604"/>
        <dbReference type="ChEBI" id="CHEBI:15378"/>
        <dbReference type="ChEBI" id="CHEBI:29999"/>
        <dbReference type="ChEBI" id="CHEBI:30616"/>
        <dbReference type="ChEBI" id="CHEBI:83421"/>
        <dbReference type="ChEBI" id="CHEBI:456216"/>
        <dbReference type="EC" id="2.7.11.1"/>
    </reaction>
</comment>
<feature type="region of interest" description="Disordered" evidence="11">
    <location>
        <begin position="1449"/>
        <end position="1477"/>
    </location>
</feature>
<comment type="catalytic activity">
    <reaction evidence="7">
        <text>L-threonyl-[protein] + ATP = O-phospho-L-threonyl-[protein] + ADP + H(+)</text>
        <dbReference type="Rhea" id="RHEA:46608"/>
        <dbReference type="Rhea" id="RHEA-COMP:11060"/>
        <dbReference type="Rhea" id="RHEA-COMP:11605"/>
        <dbReference type="ChEBI" id="CHEBI:15378"/>
        <dbReference type="ChEBI" id="CHEBI:30013"/>
        <dbReference type="ChEBI" id="CHEBI:30616"/>
        <dbReference type="ChEBI" id="CHEBI:61977"/>
        <dbReference type="ChEBI" id="CHEBI:456216"/>
        <dbReference type="EC" id="2.7.11.1"/>
    </reaction>
</comment>
<dbReference type="Proteomes" id="UP000566819">
    <property type="component" value="Unassembled WGS sequence"/>
</dbReference>
<dbReference type="InterPro" id="IPR029058">
    <property type="entry name" value="AB_hydrolase_fold"/>
</dbReference>
<dbReference type="Gene3D" id="3.40.50.1820">
    <property type="entry name" value="alpha/beta hydrolase"/>
    <property type="match status" value="1"/>
</dbReference>
<dbReference type="InterPro" id="IPR008271">
    <property type="entry name" value="Ser/Thr_kinase_AS"/>
</dbReference>
<evidence type="ECO:0000256" key="6">
    <source>
        <dbReference type="ARBA" id="ARBA00022840"/>
    </source>
</evidence>
<dbReference type="PANTHER" id="PTHR47634:SF9">
    <property type="entry name" value="PROTEIN KINASE DOMAIN-CONTAINING PROTEIN-RELATED"/>
    <property type="match status" value="1"/>
</dbReference>
<dbReference type="SUPFAM" id="SSF56112">
    <property type="entry name" value="Protein kinase-like (PK-like)"/>
    <property type="match status" value="1"/>
</dbReference>
<keyword evidence="3" id="KW-0808">Transferase</keyword>
<protein>
    <recommendedName>
        <fullName evidence="1">non-specific serine/threonine protein kinase</fullName>
        <ecNumber evidence="1">2.7.11.1</ecNumber>
    </recommendedName>
</protein>
<dbReference type="InterPro" id="IPR017441">
    <property type="entry name" value="Protein_kinase_ATP_BS"/>
</dbReference>
<dbReference type="InterPro" id="IPR035979">
    <property type="entry name" value="RBD_domain_sf"/>
</dbReference>
<reference evidence="14 15" key="1">
    <citation type="submission" date="2020-03" db="EMBL/GenBank/DDBJ databases">
        <title>Draft Genome Sequence of Cudoniella acicularis.</title>
        <authorList>
            <person name="Buettner E."/>
            <person name="Kellner H."/>
        </authorList>
    </citation>
    <scope>NUCLEOTIDE SEQUENCE [LARGE SCALE GENOMIC DNA]</scope>
    <source>
        <strain evidence="14 15">DSM 108380</strain>
    </source>
</reference>
<keyword evidence="15" id="KW-1185">Reference proteome</keyword>
<dbReference type="FunFam" id="1.10.510.10:FF:000409">
    <property type="entry name" value="CMGC/SRPK protein kinase"/>
    <property type="match status" value="1"/>
</dbReference>
<evidence type="ECO:0000259" key="12">
    <source>
        <dbReference type="PROSITE" id="PS50011"/>
    </source>
</evidence>
<feature type="compositionally biased region" description="Low complexity" evidence="11">
    <location>
        <begin position="1179"/>
        <end position="1189"/>
    </location>
</feature>
<evidence type="ECO:0000256" key="10">
    <source>
        <dbReference type="SAM" id="Coils"/>
    </source>
</evidence>
<dbReference type="SUPFAM" id="SSF54928">
    <property type="entry name" value="RNA-binding domain, RBD"/>
    <property type="match status" value="1"/>
</dbReference>
<feature type="compositionally biased region" description="Basic and acidic residues" evidence="11">
    <location>
        <begin position="473"/>
        <end position="485"/>
    </location>
</feature>
<dbReference type="EC" id="2.7.11.1" evidence="1"/>
<dbReference type="Gene3D" id="3.30.200.20">
    <property type="entry name" value="Phosphorylase Kinase, domain 1"/>
    <property type="match status" value="1"/>
</dbReference>
<evidence type="ECO:0000256" key="8">
    <source>
        <dbReference type="ARBA" id="ARBA00048679"/>
    </source>
</evidence>
<feature type="region of interest" description="Disordered" evidence="11">
    <location>
        <begin position="1107"/>
        <end position="1274"/>
    </location>
</feature>
<dbReference type="GO" id="GO:0050684">
    <property type="term" value="P:regulation of mRNA processing"/>
    <property type="evidence" value="ECO:0007669"/>
    <property type="project" value="TreeGrafter"/>
</dbReference>
<feature type="binding site" evidence="9">
    <location>
        <position position="1319"/>
    </location>
    <ligand>
        <name>ATP</name>
        <dbReference type="ChEBI" id="CHEBI:30616"/>
    </ligand>
</feature>
<dbReference type="InterPro" id="IPR012677">
    <property type="entry name" value="Nucleotide-bd_a/b_plait_sf"/>
</dbReference>
<keyword evidence="6 9" id="KW-0067">ATP-binding</keyword>
<dbReference type="OrthoDB" id="2649at2759"/>
<dbReference type="InterPro" id="IPR000719">
    <property type="entry name" value="Prot_kinase_dom"/>
</dbReference>
<dbReference type="Pfam" id="PF01465">
    <property type="entry name" value="GRIP"/>
    <property type="match status" value="1"/>
</dbReference>
<keyword evidence="5" id="KW-0418">Kinase</keyword>
<dbReference type="GO" id="GO:0005524">
    <property type="term" value="F:ATP binding"/>
    <property type="evidence" value="ECO:0007669"/>
    <property type="project" value="UniProtKB-UniRule"/>
</dbReference>
<feature type="region of interest" description="Disordered" evidence="11">
    <location>
        <begin position="1526"/>
        <end position="1553"/>
    </location>
</feature>
<keyword evidence="10" id="KW-0175">Coiled coil</keyword>
<dbReference type="PROSITE" id="PS50011">
    <property type="entry name" value="PROTEIN_KINASE_DOM"/>
    <property type="match status" value="1"/>
</dbReference>
<keyword evidence="4 9" id="KW-0547">Nucleotide-binding</keyword>
<feature type="compositionally biased region" description="Basic and acidic residues" evidence="11">
    <location>
        <begin position="913"/>
        <end position="923"/>
    </location>
</feature>
<feature type="region of interest" description="Disordered" evidence="11">
    <location>
        <begin position="473"/>
        <end position="494"/>
    </location>
</feature>
<feature type="coiled-coil region" evidence="10">
    <location>
        <begin position="204"/>
        <end position="231"/>
    </location>
</feature>
<dbReference type="GO" id="GO:0003676">
    <property type="term" value="F:nucleic acid binding"/>
    <property type="evidence" value="ECO:0007669"/>
    <property type="project" value="InterPro"/>
</dbReference>
<feature type="compositionally biased region" description="Polar residues" evidence="11">
    <location>
        <begin position="1467"/>
        <end position="1477"/>
    </location>
</feature>
<sequence>MFQRLKGAIDSRIAEEQARQKSAAATPPSRSNSTSVRRSSSRTESPSTRPRRAKPKDGNGTVARGPDPSEFENAFVIEDEAEETSAEKPANIEEEDSTMAETTEAGASGEGKGKEEEKAAVTSPKSPELPADVRAKLRKLENLSSKYQDLLRSYRIAHARAMSIEPFEKALKEHTPLATISDPDAMVEYLNQLNLKGDMVMDELKRVSADRDDYKKKFEESEKQAAALREQFESLKTPTIGDGITISTEKADTMSIDTPTASVKSPVSSVLGIFSPRQKPQPTSDNKDVSEEFFSYDDEIPKLQAEVKERTEEVEALKSKVGGLEKDLAVAQESSSGLVENLEKATRELNESKESLAANLISLEQIKSQSDEISKLKRDLESKENQLAVLEKDLANQKKEAAEKVASLEADLASQKETATLELQSEINARKEAESFREKLNLQIKEAEKSQASDAQQIQELSDAIKLLKDQIKEETASHEAEEAQSKALTPPRGVYCNGAWGAAKDESKEPDSLPSTLATTDLQAEISRLKEEIASKDSQIAKLQTKRKTEEDLREELENMQDNFLSIGQEHVEAKEKIKELQTEKKSLEEAISRLEKEIETYKQQSNDFENSESNFKETIAKLEEDIRNYSQLSKASEKVEADLKALTAEYEELKVKSTTLQTDLGAAQQLATSRYRDLTDLRDVLQKAQPELKTLRTENANLKVTKDELTAKTAELRRLETREKDLRSDVNSFKKQAADRDTEIRTLTEKITQETNGRLRAEDQARVAQRDMRKSEAEKIQFAASGEKSASELAKVQEEAGKLRTRVRDLEDQVSKLIFESKQLRDEVELRGSQYNNAQGLLGSMRDQSAEMAMQLKEAKEQSESLEEELAEVQRLLSERTREGETMRRLLADVDDRADAKVREMRGRMEAALEERDRAEDEASTNGRRRAREVDELKTKIRDFERDLKRATDDRDELQRAEKEWKRRQEELEGSSEKASQEVDEIRSAMGELRNALDGSEKQVREAEKQRTDLRRIVDEANQRYEKLFKEHKALQAKQSRMNDMSSRSSIDSGRAGSPVNGSGTAGKMDYVYLKTILLQFLEQKDKKRQADLVKTVLGQLLHFDNASQPKKRPSSSPPRAGRQASGDINIRIAPANKTPGDSSSIAGIAKPARHPPIAAPRLRLRPRPSIMNGSHIKQAAIQKAKQVAGASNGNATKKRKKELKPIITTEGQQDAESASNMASSNQASAGATGAANSKPTMNRSPSSSSSTREDAAETTADEEDSEDYCKGGYHPVTVGEQFKDGKYTVVRKLGWGHFSTVWLSRDNVTQKHVALKVVRSAAHYTETAIDEIKLLNKIVAAKPDHPGRKHVVSLLDSFEHKGPNGTHVCMVFEVLGENLLGLIKRWNHRGIPMPLVKQITKQVLLGLDYLHRECGIIHTDLKPENVLIEIGDVEQIVKTFVKEDLKKDEKEDNRNGRRRRRTLITGSQPLPSPLNASFNHADLMRFPGSTPNSHTSLNQMLHEGKESLVKDTSTTLLNGVIMSGAIGGSKDGSPKTEKEDEEKHKQREKTADILTREVSGISLDKTSEKKKAEDAAAGDIISVKIADLGNACWTGHHFTNDIQTRQYRSPEVILGAKWGGASTDVWSMAAMVFELITGDYLFDPQSGTKYGKDDDHIAQIIELLGPFPKSLCLSGKWSQEIFNRKGELRNIHRLRHWALPDVLKEKYHFKEDEAKRVAEFLTPMLELTPEKRANAGGMAGAPWLEDTPGMKSMKINGLEVGSRGEGAEVVSAHTLCAYKEARQTTGGLTASASVDCFSINSVPESLASTHRSAGSAAKLSFRYSLRCSPRCFPNNITQELSLHHYIDSIIFNILTLRSSIQTSCKHPNPSPPRPQGEAVNLIHRRPGQRINSRAWSQSKTTPSIKAMKLLSNKIDQQTLRVSNLPIHVSKADVKAFFNQVTAKHQEEQIVENVGHIYTPVHSNTKTTVITFSSYSVARKALELNGRDFTSQNGPSEGPSGTTKIKIDGSFLGITTLYEPPNGMRPNLDIVMLHGLTGHAWNTFSTNSNSRYSHCTTEENWIRDEMPSQLCFKHVYPRIMTCGYNANIYKDSAVGDITEPVNVLVQLLSTEREQDPTRPLIFIAHSLGGIVAKQIIIKLNSKRLASLVRGCVFFGVPHLGSEVVTSLTPVLWALDSTKILETGKINDLEHKSRKLYEISGKFGQVRRECDIPVISCWETKRMSGKITSAVMDYDDHPISFGIDSNHSQMVKAAAEEEEEEEAIQAGNSLLNEGSTGAQQSSLALDIQHIPTLHLEWSKFLLRSCVYASGREKKK</sequence>
<dbReference type="GO" id="GO:0000245">
    <property type="term" value="P:spliceosomal complex assembly"/>
    <property type="evidence" value="ECO:0007669"/>
    <property type="project" value="TreeGrafter"/>
</dbReference>
<dbReference type="InterPro" id="IPR000237">
    <property type="entry name" value="GRIP_dom"/>
</dbReference>
<dbReference type="PANTHER" id="PTHR47634">
    <property type="entry name" value="PROTEIN KINASE DOMAIN-CONTAINING PROTEIN-RELATED"/>
    <property type="match status" value="1"/>
</dbReference>
<feature type="region of interest" description="Disordered" evidence="11">
    <location>
        <begin position="1036"/>
        <end position="1067"/>
    </location>
</feature>
<feature type="compositionally biased region" description="Basic and acidic residues" evidence="11">
    <location>
        <begin position="7"/>
        <end position="19"/>
    </location>
</feature>
<evidence type="ECO:0000256" key="1">
    <source>
        <dbReference type="ARBA" id="ARBA00012513"/>
    </source>
</evidence>
<feature type="compositionally biased region" description="Low complexity" evidence="11">
    <location>
        <begin position="26"/>
        <end position="48"/>
    </location>
</feature>
<feature type="region of interest" description="Disordered" evidence="11">
    <location>
        <begin position="913"/>
        <end position="934"/>
    </location>
</feature>
<proteinExistence type="predicted"/>
<dbReference type="InterPro" id="IPR051334">
    <property type="entry name" value="SRPK"/>
</dbReference>
<feature type="domain" description="GRIP" evidence="13">
    <location>
        <begin position="1066"/>
        <end position="1117"/>
    </location>
</feature>
<comment type="caution">
    <text evidence="14">The sequence shown here is derived from an EMBL/GenBank/DDBJ whole genome shotgun (WGS) entry which is preliminary data.</text>
</comment>
<feature type="domain" description="Protein kinase" evidence="12">
    <location>
        <begin position="1290"/>
        <end position="1747"/>
    </location>
</feature>
<dbReference type="Pfam" id="PF00069">
    <property type="entry name" value="Pkinase"/>
    <property type="match status" value="2"/>
</dbReference>
<evidence type="ECO:0000256" key="11">
    <source>
        <dbReference type="SAM" id="MobiDB-lite"/>
    </source>
</evidence>
<dbReference type="CDD" id="cd14136">
    <property type="entry name" value="STKc_SRPK"/>
    <property type="match status" value="1"/>
</dbReference>
<dbReference type="PROSITE" id="PS50913">
    <property type="entry name" value="GRIP"/>
    <property type="match status" value="1"/>
</dbReference>
<evidence type="ECO:0000259" key="13">
    <source>
        <dbReference type="PROSITE" id="PS50913"/>
    </source>
</evidence>
<dbReference type="SUPFAM" id="SSF53474">
    <property type="entry name" value="alpha/beta-Hydrolases"/>
    <property type="match status" value="1"/>
</dbReference>
<keyword evidence="2" id="KW-0723">Serine/threonine-protein kinase</keyword>
<dbReference type="InterPro" id="IPR011009">
    <property type="entry name" value="Kinase-like_dom_sf"/>
</dbReference>
<organism evidence="14 15">
    <name type="scientific">Cudoniella acicularis</name>
    <dbReference type="NCBI Taxonomy" id="354080"/>
    <lineage>
        <taxon>Eukaryota</taxon>
        <taxon>Fungi</taxon>
        <taxon>Dikarya</taxon>
        <taxon>Ascomycota</taxon>
        <taxon>Pezizomycotina</taxon>
        <taxon>Leotiomycetes</taxon>
        <taxon>Helotiales</taxon>
        <taxon>Tricladiaceae</taxon>
        <taxon>Cudoniella</taxon>
    </lineage>
</organism>
<dbReference type="SMART" id="SM00220">
    <property type="entry name" value="S_TKc"/>
    <property type="match status" value="1"/>
</dbReference>
<dbReference type="FunFam" id="3.30.200.20:FF:000076">
    <property type="entry name" value="CMGC/SRPK protein kinase"/>
    <property type="match status" value="1"/>
</dbReference>
<evidence type="ECO:0000256" key="4">
    <source>
        <dbReference type="ARBA" id="ARBA00022741"/>
    </source>
</evidence>
<feature type="region of interest" description="Disordered" evidence="11">
    <location>
        <begin position="1"/>
        <end position="132"/>
    </location>
</feature>
<evidence type="ECO:0000313" key="14">
    <source>
        <dbReference type="EMBL" id="KAF4634965.1"/>
    </source>
</evidence>
<feature type="compositionally biased region" description="Polar residues" evidence="11">
    <location>
        <begin position="1237"/>
        <end position="1248"/>
    </location>
</feature>
<dbReference type="Gene3D" id="1.10.510.10">
    <property type="entry name" value="Transferase(Phosphotransferase) domain 1"/>
    <property type="match status" value="1"/>
</dbReference>
<dbReference type="PROSITE" id="PS00108">
    <property type="entry name" value="PROTEIN_KINASE_ST"/>
    <property type="match status" value="1"/>
</dbReference>
<evidence type="ECO:0000256" key="9">
    <source>
        <dbReference type="PROSITE-ProRule" id="PRU10141"/>
    </source>
</evidence>
<dbReference type="GO" id="GO:0005634">
    <property type="term" value="C:nucleus"/>
    <property type="evidence" value="ECO:0007669"/>
    <property type="project" value="TreeGrafter"/>
</dbReference>
<dbReference type="GO" id="GO:0004674">
    <property type="term" value="F:protein serine/threonine kinase activity"/>
    <property type="evidence" value="ECO:0007669"/>
    <property type="project" value="UniProtKB-KW"/>
</dbReference>
<dbReference type="PROSITE" id="PS00107">
    <property type="entry name" value="PROTEIN_KINASE_ATP"/>
    <property type="match status" value="1"/>
</dbReference>
<evidence type="ECO:0000313" key="15">
    <source>
        <dbReference type="Proteomes" id="UP000566819"/>
    </source>
</evidence>
<dbReference type="Gene3D" id="3.30.70.330">
    <property type="match status" value="1"/>
</dbReference>
<feature type="compositionally biased region" description="Low complexity" evidence="11">
    <location>
        <begin position="1218"/>
        <end position="1234"/>
    </location>
</feature>
<gene>
    <name evidence="14" type="ORF">G7Y89_g3141</name>
</gene>
<feature type="compositionally biased region" description="Basic and acidic residues" evidence="11">
    <location>
        <begin position="1535"/>
        <end position="1553"/>
    </location>
</feature>
<dbReference type="GO" id="GO:0005737">
    <property type="term" value="C:cytoplasm"/>
    <property type="evidence" value="ECO:0007669"/>
    <property type="project" value="TreeGrafter"/>
</dbReference>
<dbReference type="Gene3D" id="1.10.287.1490">
    <property type="match status" value="1"/>
</dbReference>
<dbReference type="EMBL" id="JAAMPI010000149">
    <property type="protein sequence ID" value="KAF4634965.1"/>
    <property type="molecule type" value="Genomic_DNA"/>
</dbReference>
<feature type="compositionally biased region" description="Polar residues" evidence="11">
    <location>
        <begin position="1039"/>
        <end position="1054"/>
    </location>
</feature>
<name>A0A8H4W7Y7_9HELO</name>
<evidence type="ECO:0000256" key="7">
    <source>
        <dbReference type="ARBA" id="ARBA00047899"/>
    </source>
</evidence>
<accession>A0A8H4W7Y7</accession>
<evidence type="ECO:0000256" key="3">
    <source>
        <dbReference type="ARBA" id="ARBA00022679"/>
    </source>
</evidence>
<evidence type="ECO:0000256" key="5">
    <source>
        <dbReference type="ARBA" id="ARBA00022777"/>
    </source>
</evidence>
<evidence type="ECO:0000256" key="2">
    <source>
        <dbReference type="ARBA" id="ARBA00022527"/>
    </source>
</evidence>